<accession>A0ABV3C2F0</accession>
<dbReference type="Proteomes" id="UP001551176">
    <property type="component" value="Unassembled WGS sequence"/>
</dbReference>
<dbReference type="Gene3D" id="3.30.420.10">
    <property type="entry name" value="Ribonuclease H-like superfamily/Ribonuclease H"/>
    <property type="match status" value="1"/>
</dbReference>
<dbReference type="InterPro" id="IPR012337">
    <property type="entry name" value="RNaseH-like_sf"/>
</dbReference>
<name>A0ABV3C2F0_9ACTN</name>
<organism evidence="2 3">
    <name type="scientific">Streptomyces atriruber</name>
    <dbReference type="NCBI Taxonomy" id="545121"/>
    <lineage>
        <taxon>Bacteria</taxon>
        <taxon>Bacillati</taxon>
        <taxon>Actinomycetota</taxon>
        <taxon>Actinomycetes</taxon>
        <taxon>Kitasatosporales</taxon>
        <taxon>Streptomycetaceae</taxon>
        <taxon>Streptomyces</taxon>
    </lineage>
</organism>
<dbReference type="RefSeq" id="WP_359358853.1">
    <property type="nucleotide sequence ID" value="NZ_JBEYXV010000039.1"/>
</dbReference>
<keyword evidence="2" id="KW-0540">Nuclease</keyword>
<dbReference type="InterPro" id="IPR036397">
    <property type="entry name" value="RNaseH_sf"/>
</dbReference>
<reference evidence="2 3" key="1">
    <citation type="submission" date="2024-06" db="EMBL/GenBank/DDBJ databases">
        <title>The Natural Products Discovery Center: Release of the First 8490 Sequenced Strains for Exploring Actinobacteria Biosynthetic Diversity.</title>
        <authorList>
            <person name="Kalkreuter E."/>
            <person name="Kautsar S.A."/>
            <person name="Yang D."/>
            <person name="Bader C.D."/>
            <person name="Teijaro C.N."/>
            <person name="Fluegel L."/>
            <person name="Davis C.M."/>
            <person name="Simpson J.R."/>
            <person name="Lauterbach L."/>
            <person name="Steele A.D."/>
            <person name="Gui C."/>
            <person name="Meng S."/>
            <person name="Li G."/>
            <person name="Viehrig K."/>
            <person name="Ye F."/>
            <person name="Su P."/>
            <person name="Kiefer A.F."/>
            <person name="Nichols A."/>
            <person name="Cepeda A.J."/>
            <person name="Yan W."/>
            <person name="Fan B."/>
            <person name="Jiang Y."/>
            <person name="Adhikari A."/>
            <person name="Zheng C.-J."/>
            <person name="Schuster L."/>
            <person name="Cowan T.M."/>
            <person name="Smanski M.J."/>
            <person name="Chevrette M.G."/>
            <person name="De Carvalho L.P.S."/>
            <person name="Shen B."/>
        </authorList>
    </citation>
    <scope>NUCLEOTIDE SEQUENCE [LARGE SCALE GENOMIC DNA]</scope>
    <source>
        <strain evidence="2 3">NPDC046838</strain>
    </source>
</reference>
<proteinExistence type="predicted"/>
<dbReference type="InterPro" id="IPR013520">
    <property type="entry name" value="Ribonucl_H"/>
</dbReference>
<dbReference type="EMBL" id="JBEYXV010000039">
    <property type="protein sequence ID" value="MEU6826987.1"/>
    <property type="molecule type" value="Genomic_DNA"/>
</dbReference>
<dbReference type="Pfam" id="PF00929">
    <property type="entry name" value="RNase_T"/>
    <property type="match status" value="1"/>
</dbReference>
<feature type="domain" description="Exonuclease" evidence="1">
    <location>
        <begin position="13"/>
        <end position="139"/>
    </location>
</feature>
<keyword evidence="3" id="KW-1185">Reference proteome</keyword>
<gene>
    <name evidence="2" type="ORF">ABZ921_40810</name>
</gene>
<sequence length="229" mass="25668">MSTTKKPVILAFTDVESTGLDPFLHDPWEIAVVLRVDGQDDEEHVFRIEPDLTNADPEALRINRYHDRTADPDWVWDDRETAARHLHILLDGAVLVGSNPAFDAEMLTHLLGRYFDQPRPWHYRTLDIVTLAAGSLYGRAAERARRGVGAWFPRITAVLGWPWRSYDVSRLVEVDPPAPEVGHTALPDARWVRDVWDRITVPGAPLAATDEQLAVMAGDALARLNGGQL</sequence>
<evidence type="ECO:0000313" key="2">
    <source>
        <dbReference type="EMBL" id="MEU6826987.1"/>
    </source>
</evidence>
<evidence type="ECO:0000313" key="3">
    <source>
        <dbReference type="Proteomes" id="UP001551176"/>
    </source>
</evidence>
<evidence type="ECO:0000259" key="1">
    <source>
        <dbReference type="Pfam" id="PF00929"/>
    </source>
</evidence>
<protein>
    <submittedName>
        <fullName evidence="2">Exonuclease domain-containing protein</fullName>
    </submittedName>
</protein>
<keyword evidence="2" id="KW-0269">Exonuclease</keyword>
<keyword evidence="2" id="KW-0378">Hydrolase</keyword>
<dbReference type="GO" id="GO:0004527">
    <property type="term" value="F:exonuclease activity"/>
    <property type="evidence" value="ECO:0007669"/>
    <property type="project" value="UniProtKB-KW"/>
</dbReference>
<dbReference type="SUPFAM" id="SSF53098">
    <property type="entry name" value="Ribonuclease H-like"/>
    <property type="match status" value="1"/>
</dbReference>
<comment type="caution">
    <text evidence="2">The sequence shown here is derived from an EMBL/GenBank/DDBJ whole genome shotgun (WGS) entry which is preliminary data.</text>
</comment>